<sequence>MIEELISLAQALPEPIQSKFMAHINDFSKDMISSEAFDSAVNELSSTHFIGELHLFFLSEVERIKPRRLQGLMFSRWNY</sequence>
<comment type="caution">
    <text evidence="1">The sequence shown here is derived from an EMBL/GenBank/DDBJ whole genome shotgun (WGS) entry which is preliminary data.</text>
</comment>
<reference evidence="1 2" key="1">
    <citation type="submission" date="2016-11" db="EMBL/GenBank/DDBJ databases">
        <title>Paenibacillus species isolates.</title>
        <authorList>
            <person name="Beno S.M."/>
        </authorList>
    </citation>
    <scope>NUCLEOTIDE SEQUENCE [LARGE SCALE GENOMIC DNA]</scope>
    <source>
        <strain evidence="1 2">FSL R5-0378</strain>
    </source>
</reference>
<evidence type="ECO:0000313" key="2">
    <source>
        <dbReference type="Proteomes" id="UP000187172"/>
    </source>
</evidence>
<dbReference type="EMBL" id="MRTP01000024">
    <property type="protein sequence ID" value="OMF45009.1"/>
    <property type="molecule type" value="Genomic_DNA"/>
</dbReference>
<dbReference type="Proteomes" id="UP000187172">
    <property type="component" value="Unassembled WGS sequence"/>
</dbReference>
<proteinExistence type="predicted"/>
<accession>A0A1R1DZM8</accession>
<gene>
    <name evidence="1" type="ORF">BK138_34125</name>
</gene>
<protein>
    <submittedName>
        <fullName evidence="1">Uncharacterized protein</fullName>
    </submittedName>
</protein>
<organism evidence="1 2">
    <name type="scientific">Paenibacillus rhizosphaerae</name>
    <dbReference type="NCBI Taxonomy" id="297318"/>
    <lineage>
        <taxon>Bacteria</taxon>
        <taxon>Bacillati</taxon>
        <taxon>Bacillota</taxon>
        <taxon>Bacilli</taxon>
        <taxon>Bacillales</taxon>
        <taxon>Paenibacillaceae</taxon>
        <taxon>Paenibacillus</taxon>
    </lineage>
</organism>
<name>A0A1R1DZM8_9BACL</name>
<evidence type="ECO:0000313" key="1">
    <source>
        <dbReference type="EMBL" id="OMF45009.1"/>
    </source>
</evidence>
<dbReference type="AlphaFoldDB" id="A0A1R1DZM8"/>
<dbReference type="STRING" id="297318.BK138_34125"/>
<keyword evidence="2" id="KW-1185">Reference proteome</keyword>